<evidence type="ECO:0000313" key="1">
    <source>
        <dbReference type="EMBL" id="KAI0060872.1"/>
    </source>
</evidence>
<reference evidence="1" key="2">
    <citation type="journal article" date="2022" name="New Phytol.">
        <title>Evolutionary transition to the ectomycorrhizal habit in the genomes of a hyperdiverse lineage of mushroom-forming fungi.</title>
        <authorList>
            <person name="Looney B."/>
            <person name="Miyauchi S."/>
            <person name="Morin E."/>
            <person name="Drula E."/>
            <person name="Courty P.E."/>
            <person name="Kohler A."/>
            <person name="Kuo A."/>
            <person name="LaButti K."/>
            <person name="Pangilinan J."/>
            <person name="Lipzen A."/>
            <person name="Riley R."/>
            <person name="Andreopoulos W."/>
            <person name="He G."/>
            <person name="Johnson J."/>
            <person name="Nolan M."/>
            <person name="Tritt A."/>
            <person name="Barry K.W."/>
            <person name="Grigoriev I.V."/>
            <person name="Nagy L.G."/>
            <person name="Hibbett D."/>
            <person name="Henrissat B."/>
            <person name="Matheny P.B."/>
            <person name="Labbe J."/>
            <person name="Martin F.M."/>
        </authorList>
    </citation>
    <scope>NUCLEOTIDE SEQUENCE</scope>
    <source>
        <strain evidence="1">HHB10654</strain>
    </source>
</reference>
<dbReference type="Proteomes" id="UP000814140">
    <property type="component" value="Unassembled WGS sequence"/>
</dbReference>
<name>A0ACB8SXG1_9AGAM</name>
<comment type="caution">
    <text evidence="1">The sequence shown here is derived from an EMBL/GenBank/DDBJ whole genome shotgun (WGS) entry which is preliminary data.</text>
</comment>
<accession>A0ACB8SXG1</accession>
<sequence>MSAPSSYPSPPANDKSPAKRKDRPPALDIVDPAKASSRGDDRNVALEPHVQLLRSDPSAEEPHAHEHAHLPSRSASATSSLDPYYFSAHSPTDSPIPPLPDHPHQSRTPETRHPVYEPVTPHKDPASIDRRVLHGLGELATPRWARSERNRDSEWEGNGDLDDVHEGPEPLMQEEQEEEPDSPWTIEAVDGEDEERDEPTEVRSIQRTVRTRPSVTEESGGEEIVYPRQTSFDFPKSGAHARSGTRTPPLSAGASSGAPPSAFLSPLHKAKKRTSDEFELDQSGTLVQKHKRTPSGSTLDKGKDDKSYARKHRSLGVGLPPTSLRDRQKDRRRESVSSGGIQPKADRHVRQASATSSSSSSHGEVLHSRRVHTTDFSHLPPSPSTSSIQQFLRHAGSNGAITASVSYASLKESQSHHSPNVAHSLLRGTQEGWSDLDDQATAEALRKLDGLSGKTGARVRSSVSLRPSSSSRPGTPAKTTSQWEGVGSDNGKSSRRSSTHVRDSVVPKDKEQPPAPPQGLGLGLGELGLDASDLGNSAVGSSDEAHLSSSTHEKPLKKSNTTGRLSYSGKRGSASSTTYAILPPCLHSLADTPRARSGATVLGATTLPLM</sequence>
<keyword evidence="2" id="KW-1185">Reference proteome</keyword>
<organism evidence="1 2">
    <name type="scientific">Artomyces pyxidatus</name>
    <dbReference type="NCBI Taxonomy" id="48021"/>
    <lineage>
        <taxon>Eukaryota</taxon>
        <taxon>Fungi</taxon>
        <taxon>Dikarya</taxon>
        <taxon>Basidiomycota</taxon>
        <taxon>Agaricomycotina</taxon>
        <taxon>Agaricomycetes</taxon>
        <taxon>Russulales</taxon>
        <taxon>Auriscalpiaceae</taxon>
        <taxon>Artomyces</taxon>
    </lineage>
</organism>
<dbReference type="EMBL" id="MU277216">
    <property type="protein sequence ID" value="KAI0060872.1"/>
    <property type="molecule type" value="Genomic_DNA"/>
</dbReference>
<proteinExistence type="predicted"/>
<gene>
    <name evidence="1" type="ORF">BV25DRAFT_910470</name>
</gene>
<reference evidence="1" key="1">
    <citation type="submission" date="2021-03" db="EMBL/GenBank/DDBJ databases">
        <authorList>
            <consortium name="DOE Joint Genome Institute"/>
            <person name="Ahrendt S."/>
            <person name="Looney B.P."/>
            <person name="Miyauchi S."/>
            <person name="Morin E."/>
            <person name="Drula E."/>
            <person name="Courty P.E."/>
            <person name="Chicoki N."/>
            <person name="Fauchery L."/>
            <person name="Kohler A."/>
            <person name="Kuo A."/>
            <person name="Labutti K."/>
            <person name="Pangilinan J."/>
            <person name="Lipzen A."/>
            <person name="Riley R."/>
            <person name="Andreopoulos W."/>
            <person name="He G."/>
            <person name="Johnson J."/>
            <person name="Barry K.W."/>
            <person name="Grigoriev I.V."/>
            <person name="Nagy L."/>
            <person name="Hibbett D."/>
            <person name="Henrissat B."/>
            <person name="Matheny P.B."/>
            <person name="Labbe J."/>
            <person name="Martin F."/>
        </authorList>
    </citation>
    <scope>NUCLEOTIDE SEQUENCE</scope>
    <source>
        <strain evidence="1">HHB10654</strain>
    </source>
</reference>
<protein>
    <submittedName>
        <fullName evidence="1">Uncharacterized protein</fullName>
    </submittedName>
</protein>
<evidence type="ECO:0000313" key="2">
    <source>
        <dbReference type="Proteomes" id="UP000814140"/>
    </source>
</evidence>